<name>A0A9W8TXD1_9AGAR</name>
<dbReference type="EMBL" id="JANVFU010000007">
    <property type="protein sequence ID" value="KAJ3744312.1"/>
    <property type="molecule type" value="Genomic_DNA"/>
</dbReference>
<organism evidence="2 3">
    <name type="scientific">Lentinula detonsa</name>
    <dbReference type="NCBI Taxonomy" id="2804962"/>
    <lineage>
        <taxon>Eukaryota</taxon>
        <taxon>Fungi</taxon>
        <taxon>Dikarya</taxon>
        <taxon>Basidiomycota</taxon>
        <taxon>Agaricomycotina</taxon>
        <taxon>Agaricomycetes</taxon>
        <taxon>Agaricomycetidae</taxon>
        <taxon>Agaricales</taxon>
        <taxon>Marasmiineae</taxon>
        <taxon>Omphalotaceae</taxon>
        <taxon>Lentinula</taxon>
    </lineage>
</organism>
<evidence type="ECO:0000313" key="3">
    <source>
        <dbReference type="Proteomes" id="UP001142393"/>
    </source>
</evidence>
<feature type="compositionally biased region" description="Polar residues" evidence="1">
    <location>
        <begin position="734"/>
        <end position="746"/>
    </location>
</feature>
<feature type="region of interest" description="Disordered" evidence="1">
    <location>
        <begin position="578"/>
        <end position="633"/>
    </location>
</feature>
<feature type="compositionally biased region" description="Polar residues" evidence="1">
    <location>
        <begin position="755"/>
        <end position="765"/>
    </location>
</feature>
<feature type="compositionally biased region" description="Basic and acidic residues" evidence="1">
    <location>
        <begin position="525"/>
        <end position="547"/>
    </location>
</feature>
<proteinExistence type="predicted"/>
<feature type="compositionally biased region" description="Acidic residues" evidence="1">
    <location>
        <begin position="247"/>
        <end position="258"/>
    </location>
</feature>
<protein>
    <submittedName>
        <fullName evidence="2">Uncharacterized protein</fullName>
    </submittedName>
</protein>
<feature type="compositionally biased region" description="Polar residues" evidence="1">
    <location>
        <begin position="226"/>
        <end position="242"/>
    </location>
</feature>
<dbReference type="Proteomes" id="UP001142393">
    <property type="component" value="Unassembled WGS sequence"/>
</dbReference>
<feature type="compositionally biased region" description="Basic and acidic residues" evidence="1">
    <location>
        <begin position="17"/>
        <end position="41"/>
    </location>
</feature>
<feature type="compositionally biased region" description="Polar residues" evidence="1">
    <location>
        <begin position="114"/>
        <end position="128"/>
    </location>
</feature>
<feature type="compositionally biased region" description="Polar residues" evidence="1">
    <location>
        <begin position="592"/>
        <end position="603"/>
    </location>
</feature>
<sequence>MSVTEVVDNGPAVNDDGEIHDSTVKKSELLSEPMHYEGEDSLDRIKDEIIEDATFDTLETTGTLKTLKGDKEDHVVELVVNGHAQQNDASNKHEESRDAENLVTTDDELASQDPEGQSTFQETSTSPSPAREDSAVSPNTSPTNRVQATEVASQNEECVGDGHFITGTETSEDKLPETSTIYEAEKPRPDVELSTDANAVPEATSVGRSLPENPADIEVSAPEGPSSVTPVVTPAAQSNPSNAEVADGSDEEPFEEQVAEPSNAEEVKEALSEDPVSGSHVSESTILDTSELRVADGGEVDTPTVDIHAASSTTPDESVNPVPQAPTDAEPEAEPSTAETSTDNELDAQISMDSTEGNASDVDDGRLNLNGEQSEVDGVALQANSVPEAVGSNEPIAEEVRAAQVIALTTESAAVEPSFVASLFPEAKQASSSNTENEHSPEGLPRDLDASEHLDRQPHGDEVVTADIEAPLAPDAEFEQMVTTQSGNGSASFEEDPTASNGGAHIEEQSLVENNPAAEESTVISEKETELTSEGAHEALPDEAIIPKEEMGLEADSTLADVGHFEMAPAHLAIEESSAVPDEDGSPIAPDTQLTENIETTDNAEVPPTLMGSPIRAAQDEPVNPDTDVEASSEVVTGDQLGMELDQKDLPIIGSSQNDLTLADTIEDEPVDSEEPVAQLEEAASVEFADVTAESTHGEMPTDAGEDVQLLARGTSAEEPIESPIVQEEHSTHEQSVNQTPENFEASSGEPDTSPPSSFVVQTVEDQIDSGLSAGETSSSTFSPQSVTNEEQPIQQPVSEQESHVLDENVEISPAVEDTAVKGADSNTLLADEASPGDEGTPEDDTQTAEAAAVEITPAVEDTAVKGADSNTLLADEASPGDEGTPEVADDTQTAEAAAVEISPVVEDTAVKGADSNTLLADEASPGDEGTPEVADDTQTAEAAVVETTRTLETLDGSLKDQPTETTAASSEPVAVLHNSMEVVAKMAPEDASNLSVDDTEIERPKSPWTTSYSVINQGPDMTVEEDRSKIEEVSLTDVPSGTEASMPVIKVVQDQSEPSAAKVTRDLYVTVMFLK</sequence>
<evidence type="ECO:0000256" key="1">
    <source>
        <dbReference type="SAM" id="MobiDB-lite"/>
    </source>
</evidence>
<feature type="region of interest" description="Disordered" evidence="1">
    <location>
        <begin position="83"/>
        <end position="395"/>
    </location>
</feature>
<comment type="caution">
    <text evidence="2">The sequence shown here is derived from an EMBL/GenBank/DDBJ whole genome shotgun (WGS) entry which is preliminary data.</text>
</comment>
<feature type="region of interest" description="Disordered" evidence="1">
    <location>
        <begin position="426"/>
        <end position="547"/>
    </location>
</feature>
<feature type="region of interest" description="Disordered" evidence="1">
    <location>
        <begin position="952"/>
        <end position="973"/>
    </location>
</feature>
<accession>A0A9W8TXD1</accession>
<reference evidence="2 3" key="1">
    <citation type="journal article" date="2023" name="Proc. Natl. Acad. Sci. U.S.A.">
        <title>A global phylogenomic analysis of the shiitake genus Lentinula.</title>
        <authorList>
            <person name="Sierra-Patev S."/>
            <person name="Min B."/>
            <person name="Naranjo-Ortiz M."/>
            <person name="Looney B."/>
            <person name="Konkel Z."/>
            <person name="Slot J.C."/>
            <person name="Sakamoto Y."/>
            <person name="Steenwyk J.L."/>
            <person name="Rokas A."/>
            <person name="Carro J."/>
            <person name="Camarero S."/>
            <person name="Ferreira P."/>
            <person name="Molpeceres G."/>
            <person name="Ruiz-Duenas F.J."/>
            <person name="Serrano A."/>
            <person name="Henrissat B."/>
            <person name="Drula E."/>
            <person name="Hughes K.W."/>
            <person name="Mata J.L."/>
            <person name="Ishikawa N.K."/>
            <person name="Vargas-Isla R."/>
            <person name="Ushijima S."/>
            <person name="Smith C.A."/>
            <person name="Donoghue J."/>
            <person name="Ahrendt S."/>
            <person name="Andreopoulos W."/>
            <person name="He G."/>
            <person name="LaButti K."/>
            <person name="Lipzen A."/>
            <person name="Ng V."/>
            <person name="Riley R."/>
            <person name="Sandor L."/>
            <person name="Barry K."/>
            <person name="Martinez A.T."/>
            <person name="Xiao Y."/>
            <person name="Gibbons J.G."/>
            <person name="Terashima K."/>
            <person name="Grigoriev I.V."/>
            <person name="Hibbett D."/>
        </authorList>
    </citation>
    <scope>NUCLEOTIDE SEQUENCE [LARGE SCALE GENOMIC DNA]</scope>
    <source>
        <strain evidence="2 3">TFB7810</strain>
    </source>
</reference>
<feature type="region of interest" description="Disordered" evidence="1">
    <location>
        <begin position="691"/>
        <end position="940"/>
    </location>
</feature>
<keyword evidence="3" id="KW-1185">Reference proteome</keyword>
<feature type="compositionally biased region" description="Low complexity" evidence="1">
    <location>
        <begin position="334"/>
        <end position="343"/>
    </location>
</feature>
<feature type="compositionally biased region" description="Polar residues" evidence="1">
    <location>
        <begin position="279"/>
        <end position="288"/>
    </location>
</feature>
<feature type="compositionally biased region" description="Polar residues" evidence="1">
    <location>
        <begin position="481"/>
        <end position="491"/>
    </location>
</feature>
<feature type="region of interest" description="Disordered" evidence="1">
    <location>
        <begin position="1"/>
        <end position="41"/>
    </location>
</feature>
<feature type="region of interest" description="Disordered" evidence="1">
    <location>
        <begin position="990"/>
        <end position="1016"/>
    </location>
</feature>
<dbReference type="AlphaFoldDB" id="A0A9W8TXD1"/>
<feature type="compositionally biased region" description="Polar residues" evidence="1">
    <location>
        <begin position="136"/>
        <end position="156"/>
    </location>
</feature>
<feature type="compositionally biased region" description="Basic and acidic residues" evidence="1">
    <location>
        <begin position="436"/>
        <end position="462"/>
    </location>
</feature>
<evidence type="ECO:0000313" key="2">
    <source>
        <dbReference type="EMBL" id="KAJ3744312.1"/>
    </source>
</evidence>
<gene>
    <name evidence="2" type="ORF">DFH05DRAFT_1173711</name>
</gene>
<feature type="compositionally biased region" description="Polar residues" evidence="1">
    <location>
        <begin position="775"/>
        <end position="800"/>
    </location>
</feature>
<feature type="compositionally biased region" description="Basic and acidic residues" evidence="1">
    <location>
        <begin position="90"/>
        <end position="100"/>
    </location>
</feature>